<protein>
    <submittedName>
        <fullName evidence="2">Integrase catalytic domain-containing protein</fullName>
    </submittedName>
</protein>
<dbReference type="InterPro" id="IPR036397">
    <property type="entry name" value="RNaseH_sf"/>
</dbReference>
<organism evidence="1 2">
    <name type="scientific">Trichuris muris</name>
    <name type="common">Mouse whipworm</name>
    <dbReference type="NCBI Taxonomy" id="70415"/>
    <lineage>
        <taxon>Eukaryota</taxon>
        <taxon>Metazoa</taxon>
        <taxon>Ecdysozoa</taxon>
        <taxon>Nematoda</taxon>
        <taxon>Enoplea</taxon>
        <taxon>Dorylaimia</taxon>
        <taxon>Trichinellida</taxon>
        <taxon>Trichuridae</taxon>
        <taxon>Trichuris</taxon>
    </lineage>
</organism>
<keyword evidence="1" id="KW-1185">Reference proteome</keyword>
<reference evidence="2" key="1">
    <citation type="submission" date="2019-12" db="UniProtKB">
        <authorList>
            <consortium name="WormBaseParasite"/>
        </authorList>
    </citation>
    <scope>IDENTIFICATION</scope>
</reference>
<evidence type="ECO:0000313" key="2">
    <source>
        <dbReference type="WBParaSite" id="TMUE_2000009224.1"/>
    </source>
</evidence>
<dbReference type="SUPFAM" id="SSF53098">
    <property type="entry name" value="Ribonuclease H-like"/>
    <property type="match status" value="1"/>
</dbReference>
<dbReference type="InterPro" id="IPR012337">
    <property type="entry name" value="RNaseH-like_sf"/>
</dbReference>
<dbReference type="WBParaSite" id="TMUE_2000009224.1">
    <property type="protein sequence ID" value="TMUE_2000009224.1"/>
    <property type="gene ID" value="WBGene00300545"/>
</dbReference>
<dbReference type="AlphaFoldDB" id="A0A5S6QPY8"/>
<accession>A0A5S6QPY8</accession>
<sequence length="85" mass="10102">MIDYYSKWPEVHFCQRATTKDVLNYLHEVFSREGYPTEVVTDNGRLFITLSPMGKLNVSIEYSWISYKQQLLDTFQRRIRLCSSS</sequence>
<evidence type="ECO:0000313" key="1">
    <source>
        <dbReference type="Proteomes" id="UP000046395"/>
    </source>
</evidence>
<proteinExistence type="predicted"/>
<dbReference type="GO" id="GO:0003676">
    <property type="term" value="F:nucleic acid binding"/>
    <property type="evidence" value="ECO:0007669"/>
    <property type="project" value="InterPro"/>
</dbReference>
<dbReference type="Gene3D" id="3.30.420.10">
    <property type="entry name" value="Ribonuclease H-like superfamily/Ribonuclease H"/>
    <property type="match status" value="1"/>
</dbReference>
<name>A0A5S6QPY8_TRIMR</name>
<dbReference type="Proteomes" id="UP000046395">
    <property type="component" value="Unassembled WGS sequence"/>
</dbReference>
<dbReference type="STRING" id="70415.A0A5S6QPY8"/>